<dbReference type="Pfam" id="PF00472">
    <property type="entry name" value="RF-1"/>
    <property type="match status" value="1"/>
</dbReference>
<dbReference type="PANTHER" id="PTHR47814:SF1">
    <property type="entry name" value="PEPTIDYL-TRNA HYDROLASE ARFB"/>
    <property type="match status" value="1"/>
</dbReference>
<dbReference type="AlphaFoldDB" id="A0A3P4B246"/>
<evidence type="ECO:0000259" key="3">
    <source>
        <dbReference type="PROSITE" id="PS00745"/>
    </source>
</evidence>
<dbReference type="GO" id="GO:0003747">
    <property type="term" value="F:translation release factor activity"/>
    <property type="evidence" value="ECO:0007669"/>
    <property type="project" value="InterPro"/>
</dbReference>
<keyword evidence="4" id="KW-0378">Hydrolase</keyword>
<dbReference type="GO" id="GO:0004045">
    <property type="term" value="F:peptidyl-tRNA hydrolase activity"/>
    <property type="evidence" value="ECO:0007669"/>
    <property type="project" value="UniProtKB-EC"/>
</dbReference>
<dbReference type="NCBIfam" id="NF006718">
    <property type="entry name" value="PRK09256.1"/>
    <property type="match status" value="1"/>
</dbReference>
<dbReference type="Proteomes" id="UP000277294">
    <property type="component" value="Unassembled WGS sequence"/>
</dbReference>
<dbReference type="GO" id="GO:0072344">
    <property type="term" value="P:rescue of stalled ribosome"/>
    <property type="evidence" value="ECO:0007669"/>
    <property type="project" value="TreeGrafter"/>
</dbReference>
<evidence type="ECO:0000256" key="2">
    <source>
        <dbReference type="SAM" id="MobiDB-lite"/>
    </source>
</evidence>
<dbReference type="EC" id="3.1.1.29" evidence="4"/>
<comment type="similarity">
    <text evidence="1">Belongs to the prokaryotic/mitochondrial release factor family.</text>
</comment>
<keyword evidence="5" id="KW-1185">Reference proteome</keyword>
<dbReference type="InterPro" id="IPR000352">
    <property type="entry name" value="Pep_chain_release_fac_I"/>
</dbReference>
<feature type="domain" description="Prokaryotic-type class I peptide chain release factors" evidence="3">
    <location>
        <begin position="23"/>
        <end position="39"/>
    </location>
</feature>
<evidence type="ECO:0000313" key="5">
    <source>
        <dbReference type="Proteomes" id="UP000277294"/>
    </source>
</evidence>
<dbReference type="Gene3D" id="3.30.160.20">
    <property type="match status" value="1"/>
</dbReference>
<evidence type="ECO:0000313" key="4">
    <source>
        <dbReference type="EMBL" id="VCU70359.1"/>
    </source>
</evidence>
<gene>
    <name evidence="4" type="primary">arfB</name>
    <name evidence="4" type="ORF">PIGHUM_02431</name>
</gene>
<feature type="compositionally biased region" description="Basic residues" evidence="2">
    <location>
        <begin position="117"/>
        <end position="126"/>
    </location>
</feature>
<accession>A0A3P4B246</accession>
<dbReference type="PANTHER" id="PTHR47814">
    <property type="entry name" value="PEPTIDYL-TRNA HYDROLASE ARFB"/>
    <property type="match status" value="1"/>
</dbReference>
<dbReference type="EMBL" id="UWPJ01000018">
    <property type="protein sequence ID" value="VCU70359.1"/>
    <property type="molecule type" value="Genomic_DNA"/>
</dbReference>
<proteinExistence type="inferred from homology"/>
<reference evidence="4 5" key="1">
    <citation type="submission" date="2018-10" db="EMBL/GenBank/DDBJ databases">
        <authorList>
            <person name="Criscuolo A."/>
        </authorList>
    </citation>
    <scope>NUCLEOTIDE SEQUENCE [LARGE SCALE GENOMIC DNA]</scope>
    <source>
        <strain evidence="4">DnA1</strain>
    </source>
</reference>
<feature type="compositionally biased region" description="Basic and acidic residues" evidence="2">
    <location>
        <begin position="127"/>
        <end position="140"/>
    </location>
</feature>
<dbReference type="SUPFAM" id="SSF75620">
    <property type="entry name" value="Release factor"/>
    <property type="match status" value="1"/>
</dbReference>
<sequence length="140" mass="15528">MNILPIAHGVAIGEDEIVLTMMRAQGAGGQNVNKVSSAVHLRFDIAASSLPQAWKEALMQKHDRRISSAGVVVIKAQSFRSQDKNRADALERLRVLLASVAEPPKPRKPTRPTAGSRQRRLQRKVRHGEIKRLRGRVGEE</sequence>
<name>A0A3P4B246_9BURK</name>
<dbReference type="InterPro" id="IPR045853">
    <property type="entry name" value="Pep_chain_release_fac_I_sf"/>
</dbReference>
<evidence type="ECO:0000256" key="1">
    <source>
        <dbReference type="ARBA" id="ARBA00010835"/>
    </source>
</evidence>
<dbReference type="PROSITE" id="PS00745">
    <property type="entry name" value="RF_PROK_I"/>
    <property type="match status" value="1"/>
</dbReference>
<dbReference type="RefSeq" id="WP_124079869.1">
    <property type="nucleotide sequence ID" value="NZ_UWPJ01000018.1"/>
</dbReference>
<feature type="region of interest" description="Disordered" evidence="2">
    <location>
        <begin position="100"/>
        <end position="140"/>
    </location>
</feature>
<organism evidence="4 5">
    <name type="scientific">Pigmentiphaga humi</name>
    <dbReference type="NCBI Taxonomy" id="2478468"/>
    <lineage>
        <taxon>Bacteria</taxon>
        <taxon>Pseudomonadati</taxon>
        <taxon>Pseudomonadota</taxon>
        <taxon>Betaproteobacteria</taxon>
        <taxon>Burkholderiales</taxon>
        <taxon>Alcaligenaceae</taxon>
        <taxon>Pigmentiphaga</taxon>
    </lineage>
</organism>
<protein>
    <submittedName>
        <fullName evidence="4">Peptidyl-tRNA hydrolase ArfB</fullName>
        <ecNumber evidence="4">3.1.1.29</ecNumber>
    </submittedName>
</protein>
<dbReference type="OrthoDB" id="9815709at2"/>
<dbReference type="GO" id="GO:0043022">
    <property type="term" value="F:ribosome binding"/>
    <property type="evidence" value="ECO:0007669"/>
    <property type="project" value="TreeGrafter"/>
</dbReference>